<feature type="coiled-coil region" evidence="1">
    <location>
        <begin position="55"/>
        <end position="82"/>
    </location>
</feature>
<accession>A0A2J5U010</accession>
<dbReference type="Proteomes" id="UP000234667">
    <property type="component" value="Unassembled WGS sequence"/>
</dbReference>
<evidence type="ECO:0000313" key="3">
    <source>
        <dbReference type="Proteomes" id="UP000234667"/>
    </source>
</evidence>
<comment type="caution">
    <text evidence="2">The sequence shown here is derived from an EMBL/GenBank/DDBJ whole genome shotgun (WGS) entry which is preliminary data.</text>
</comment>
<sequence length="94" mass="10840">MDIRKLLERIHEVKDRLERANRIITICGDECHSSGILAEDGHRECYLKVDSSEIKELAERQKVQLESELEQLEEAKKTAERVLTGLLPEIKQNA</sequence>
<reference evidence="2 3" key="2">
    <citation type="submission" date="2018-01" db="EMBL/GenBank/DDBJ databases">
        <title>Genomic study of Klebsiella pneumoniae.</title>
        <authorList>
            <person name="Yang Y."/>
            <person name="Bicalho R."/>
        </authorList>
    </citation>
    <scope>NUCLEOTIDE SEQUENCE [LARGE SCALE GENOMIC DNA]</scope>
    <source>
        <strain evidence="2 3">A10</strain>
    </source>
</reference>
<evidence type="ECO:0000313" key="2">
    <source>
        <dbReference type="EMBL" id="PLO63103.1"/>
    </source>
</evidence>
<dbReference type="EMBL" id="PIDR01001293">
    <property type="protein sequence ID" value="PLO63103.1"/>
    <property type="molecule type" value="Genomic_DNA"/>
</dbReference>
<organism evidence="2 3">
    <name type="scientific">Klebsiella michiganensis</name>
    <dbReference type="NCBI Taxonomy" id="1134687"/>
    <lineage>
        <taxon>Bacteria</taxon>
        <taxon>Pseudomonadati</taxon>
        <taxon>Pseudomonadota</taxon>
        <taxon>Gammaproteobacteria</taxon>
        <taxon>Enterobacterales</taxon>
        <taxon>Enterobacteriaceae</taxon>
        <taxon>Klebsiella/Raoultella group</taxon>
        <taxon>Klebsiella</taxon>
    </lineage>
</organism>
<dbReference type="RefSeq" id="WP_101869209.1">
    <property type="nucleotide sequence ID" value="NZ_JAPJYQ010000011.1"/>
</dbReference>
<protein>
    <submittedName>
        <fullName evidence="2">Uncharacterized protein</fullName>
    </submittedName>
</protein>
<evidence type="ECO:0000256" key="1">
    <source>
        <dbReference type="SAM" id="Coils"/>
    </source>
</evidence>
<name>A0A2J5U010_9ENTR</name>
<keyword evidence="1" id="KW-0175">Coiled coil</keyword>
<reference evidence="2 3" key="1">
    <citation type="submission" date="2017-11" db="EMBL/GenBank/DDBJ databases">
        <authorList>
            <person name="Han C.G."/>
        </authorList>
    </citation>
    <scope>NUCLEOTIDE SEQUENCE [LARGE SCALE GENOMIC DNA]</scope>
    <source>
        <strain evidence="2 3">A10</strain>
    </source>
</reference>
<proteinExistence type="predicted"/>
<gene>
    <name evidence="2" type="ORF">CWN49_28630</name>
</gene>
<dbReference type="AlphaFoldDB" id="A0A2J5U010"/>